<evidence type="ECO:0000256" key="25">
    <source>
        <dbReference type="ARBA" id="ARBA00052588"/>
    </source>
</evidence>
<feature type="active site" description="Charge relay system" evidence="32">
    <location>
        <position position="358"/>
    </location>
</feature>
<dbReference type="GO" id="GO:0016020">
    <property type="term" value="C:membrane"/>
    <property type="evidence" value="ECO:0007669"/>
    <property type="project" value="UniProtKB-SubCell"/>
</dbReference>
<evidence type="ECO:0000256" key="21">
    <source>
        <dbReference type="ARBA" id="ARBA00051164"/>
    </source>
</evidence>
<dbReference type="PANTHER" id="PTHR10794">
    <property type="entry name" value="ABHYDROLASE DOMAIN-CONTAINING PROTEIN"/>
    <property type="match status" value="1"/>
</dbReference>
<keyword evidence="7" id="KW-0735">Signal-anchor</keyword>
<comment type="catalytic activity">
    <reaction evidence="17">
        <text>1-octadecanoyl-2-nonanoyl-sn-glycero-3-phosphocholine + H2O = nonanoate + 1-octadecanoyl-sn-glycero-3-phosphocholine + H(+)</text>
        <dbReference type="Rhea" id="RHEA:54472"/>
        <dbReference type="ChEBI" id="CHEBI:15377"/>
        <dbReference type="ChEBI" id="CHEBI:15378"/>
        <dbReference type="ChEBI" id="CHEBI:32361"/>
        <dbReference type="ChEBI" id="CHEBI:73858"/>
        <dbReference type="ChEBI" id="CHEBI:138214"/>
    </reaction>
    <physiologicalReaction direction="left-to-right" evidence="17">
        <dbReference type="Rhea" id="RHEA:54473"/>
    </physiologicalReaction>
</comment>
<comment type="catalytic activity">
    <reaction evidence="20">
        <text>1-octadecanoyl-2-pentanoyl-sn-glycero-3-phosphocholine + H2O = pentanoate + 1-octadecanoyl-sn-glycero-3-phosphocholine + H(+)</text>
        <dbReference type="Rhea" id="RHEA:54460"/>
        <dbReference type="ChEBI" id="CHEBI:15377"/>
        <dbReference type="ChEBI" id="CHEBI:15378"/>
        <dbReference type="ChEBI" id="CHEBI:31011"/>
        <dbReference type="ChEBI" id="CHEBI:73858"/>
        <dbReference type="ChEBI" id="CHEBI:138211"/>
    </reaction>
    <physiologicalReaction direction="left-to-right" evidence="20">
        <dbReference type="Rhea" id="RHEA:54461"/>
    </physiologicalReaction>
</comment>
<evidence type="ECO:0000256" key="12">
    <source>
        <dbReference type="ARBA" id="ARBA00023422"/>
    </source>
</evidence>
<comment type="catalytic activity">
    <reaction evidence="28">
        <text>1,2-ditetradecanoyl-sn-glycero-3-phosphocholine + H2O = 2-tetradecanoyl-sn-glycero-3-phosphocholine + tetradecanoate + H(+)</text>
        <dbReference type="Rhea" id="RHEA:54404"/>
        <dbReference type="ChEBI" id="CHEBI:15377"/>
        <dbReference type="ChEBI" id="CHEBI:15378"/>
        <dbReference type="ChEBI" id="CHEBI:30807"/>
        <dbReference type="ChEBI" id="CHEBI:45240"/>
        <dbReference type="ChEBI" id="CHEBI:131738"/>
    </reaction>
    <physiologicalReaction direction="left-to-right" evidence="28">
        <dbReference type="Rhea" id="RHEA:54405"/>
    </physiologicalReaction>
</comment>
<name>A0A8S3Z5C7_9EUPU</name>
<comment type="catalytic activity">
    <reaction evidence="26">
        <text>1-octadecanoyl-2-octanoyl-sn-glycero-3-phosphocholine + H2O = 1-octadecanoyl-sn-glycero-3-phosphocholine + octanoate + H(+)</text>
        <dbReference type="Rhea" id="RHEA:54468"/>
        <dbReference type="ChEBI" id="CHEBI:15377"/>
        <dbReference type="ChEBI" id="CHEBI:15378"/>
        <dbReference type="ChEBI" id="CHEBI:25646"/>
        <dbReference type="ChEBI" id="CHEBI:73858"/>
        <dbReference type="ChEBI" id="CHEBI:138213"/>
    </reaction>
    <physiologicalReaction direction="left-to-right" evidence="26">
        <dbReference type="Rhea" id="RHEA:54469"/>
    </physiologicalReaction>
</comment>
<dbReference type="PIRSF" id="PIRSF005211">
    <property type="entry name" value="Ab_hydro_YheT"/>
    <property type="match status" value="1"/>
</dbReference>
<evidence type="ECO:0000256" key="28">
    <source>
        <dbReference type="ARBA" id="ARBA00052894"/>
    </source>
</evidence>
<evidence type="ECO:0000256" key="7">
    <source>
        <dbReference type="ARBA" id="ARBA00022968"/>
    </source>
</evidence>
<evidence type="ECO:0000256" key="16">
    <source>
        <dbReference type="ARBA" id="ARBA00050145"/>
    </source>
</evidence>
<dbReference type="EMBL" id="CAJHNH020001199">
    <property type="protein sequence ID" value="CAG5121956.1"/>
    <property type="molecule type" value="Genomic_DNA"/>
</dbReference>
<dbReference type="InterPro" id="IPR000073">
    <property type="entry name" value="AB_hydrolase_1"/>
</dbReference>
<keyword evidence="9" id="KW-0443">Lipid metabolism</keyword>
<sequence length="392" mass="44631">MEVFRSTLTKMMDNPSLAAATCFAGVYAAYYLFYVVKKPVIACGDRAFLQFLDKYCSVSKEKFWPTWWCFQSHAQTLLRVLIQSNKPIRYTEDYLKTPDGGEIRLDWEENDKSHYPNETRPTVLFLPGLTGSSQENYCLHMVRDNTSMGYRSVVFNNRGTGGTSLKSPRTYCAANIEDVKLVIRHIKDKYPDAPLMGVGVSLGGIILFNYLASEGSKAELIAAMIISPAYDLHQSWVSLSKTVNYWMFNRHLANNLCKIFQKNLHLFEEHVDIDPAHVLKSETIKDFDERFTSKLFGFESVDHYYTEASIHNKIHALAKPLLCLSAADDMFAPEATIPLKDAMQNDNIAIIKTSHGGHIGFLEGTFPRNGTYAYKWFRQYVFAIFEHGIKAD</sequence>
<evidence type="ECO:0000256" key="31">
    <source>
        <dbReference type="ARBA" id="ARBA00082158"/>
    </source>
</evidence>
<comment type="function">
    <text evidence="29">Phospholipase that may play a role in phospholipids remodeling. May selectively cleave myristate (C14)-containing phosphatidylcholines through its predominant phospholipase 1 activity, cleaving preferentially acyl groups in sn1 position. In parallel, may have a minor phospholipase 2 activity acting on acyl groups in position sn2. In addition to (C14)-containing phosphatidylcholines, may also act on other medium-chain-containing and oxidatively truncated phospholipids.</text>
</comment>
<comment type="catalytic activity">
    <reaction evidence="19">
        <text>1-O-hexadecyl-2-nonadioyl-sn-glycero-3-phosphocholine + H2O = nonanedioate + 1-O-hexadecyl-sn-glycero-3-phosphocholine + H(+)</text>
        <dbReference type="Rhea" id="RHEA:54552"/>
        <dbReference type="ChEBI" id="CHEBI:15377"/>
        <dbReference type="ChEBI" id="CHEBI:15378"/>
        <dbReference type="ChEBI" id="CHEBI:64496"/>
        <dbReference type="ChEBI" id="CHEBI:78208"/>
        <dbReference type="ChEBI" id="CHEBI:138269"/>
    </reaction>
    <physiologicalReaction direction="left-to-right" evidence="19">
        <dbReference type="Rhea" id="RHEA:54553"/>
    </physiologicalReaction>
</comment>
<comment type="catalytic activity">
    <reaction evidence="16">
        <text>1,2-ditetradecanoyl-sn-glycero-3-phosphocholine + H2O = 1-tetradecanoyl-sn-glycero-3-phosphocholine + tetradecanoate + H(+)</text>
        <dbReference type="Rhea" id="RHEA:54456"/>
        <dbReference type="ChEBI" id="CHEBI:15377"/>
        <dbReference type="ChEBI" id="CHEBI:15378"/>
        <dbReference type="ChEBI" id="CHEBI:30807"/>
        <dbReference type="ChEBI" id="CHEBI:45240"/>
        <dbReference type="ChEBI" id="CHEBI:64489"/>
    </reaction>
    <physiologicalReaction direction="left-to-right" evidence="16">
        <dbReference type="Rhea" id="RHEA:54457"/>
    </physiologicalReaction>
</comment>
<evidence type="ECO:0000259" key="33">
    <source>
        <dbReference type="Pfam" id="PF00561"/>
    </source>
</evidence>
<dbReference type="Pfam" id="PF00561">
    <property type="entry name" value="Abhydrolase_1"/>
    <property type="match status" value="1"/>
</dbReference>
<dbReference type="InterPro" id="IPR012020">
    <property type="entry name" value="ABHD4"/>
</dbReference>
<feature type="active site" description="Charge relay system" evidence="32">
    <location>
        <position position="329"/>
    </location>
</feature>
<organism evidence="34 35">
    <name type="scientific">Candidula unifasciata</name>
    <dbReference type="NCBI Taxonomy" id="100452"/>
    <lineage>
        <taxon>Eukaryota</taxon>
        <taxon>Metazoa</taxon>
        <taxon>Spiralia</taxon>
        <taxon>Lophotrochozoa</taxon>
        <taxon>Mollusca</taxon>
        <taxon>Gastropoda</taxon>
        <taxon>Heterobranchia</taxon>
        <taxon>Euthyneura</taxon>
        <taxon>Panpulmonata</taxon>
        <taxon>Eupulmonata</taxon>
        <taxon>Stylommatophora</taxon>
        <taxon>Helicina</taxon>
        <taxon>Helicoidea</taxon>
        <taxon>Geomitridae</taxon>
        <taxon>Candidula</taxon>
    </lineage>
</organism>
<keyword evidence="5" id="KW-0812">Transmembrane</keyword>
<feature type="active site" description="Charge relay system" evidence="32">
    <location>
        <position position="201"/>
    </location>
</feature>
<keyword evidence="8" id="KW-1133">Transmembrane helix</keyword>
<dbReference type="GO" id="GO:0051792">
    <property type="term" value="P:medium-chain fatty acid biosynthetic process"/>
    <property type="evidence" value="ECO:0007669"/>
    <property type="project" value="TreeGrafter"/>
</dbReference>
<protein>
    <recommendedName>
        <fullName evidence="30">Phospholipase ABHD3</fullName>
        <ecNumber evidence="3">3.1.1.4</ecNumber>
    </recommendedName>
    <alternativeName>
        <fullName evidence="31">Abhydrolase domain-containing protein 3</fullName>
    </alternativeName>
</protein>
<keyword evidence="4" id="KW-0719">Serine esterase</keyword>
<dbReference type="OrthoDB" id="247542at2759"/>
<accession>A0A8S3Z5C7</accession>
<evidence type="ECO:0000256" key="29">
    <source>
        <dbReference type="ARBA" id="ARBA00059841"/>
    </source>
</evidence>
<evidence type="ECO:0000256" key="30">
    <source>
        <dbReference type="ARBA" id="ARBA00071303"/>
    </source>
</evidence>
<dbReference type="GO" id="GO:0006650">
    <property type="term" value="P:glycerophospholipid metabolic process"/>
    <property type="evidence" value="ECO:0007669"/>
    <property type="project" value="UniProtKB-ARBA"/>
</dbReference>
<comment type="catalytic activity">
    <reaction evidence="18">
        <text>1-tetradecanoyl-2-(4Z,7Z,10Z,13Z,16Z,19Z-docosahexaenoyl)-sn-glycero-3-phosphocholine + H2O = 2-(4Z,7Z,10Z,13Z,16Z,19Z-docosahexaenoyl)-sn-glycero-3-phosphocholine + tetradecanoate + H(+)</text>
        <dbReference type="Rhea" id="RHEA:54400"/>
        <dbReference type="ChEBI" id="CHEBI:15377"/>
        <dbReference type="ChEBI" id="CHEBI:15378"/>
        <dbReference type="ChEBI" id="CHEBI:30807"/>
        <dbReference type="ChEBI" id="CHEBI:76085"/>
        <dbReference type="ChEBI" id="CHEBI:86162"/>
    </reaction>
    <physiologicalReaction direction="left-to-right" evidence="18">
        <dbReference type="Rhea" id="RHEA:54401"/>
    </physiologicalReaction>
</comment>
<evidence type="ECO:0000256" key="2">
    <source>
        <dbReference type="ARBA" id="ARBA00010884"/>
    </source>
</evidence>
<evidence type="ECO:0000256" key="19">
    <source>
        <dbReference type="ARBA" id="ARBA00050276"/>
    </source>
</evidence>
<evidence type="ECO:0000313" key="35">
    <source>
        <dbReference type="Proteomes" id="UP000678393"/>
    </source>
</evidence>
<comment type="catalytic activity">
    <reaction evidence="22">
        <text>1-tetradecanoyl-2-(9Z,12Z-octadecadienoyl)-sn-glycero-3-phosphocholine + H2O = 1-tetradecanoyl-sn-glycero-3-phosphocholine + (9Z,12Z)-octadecadienoate + H(+)</text>
        <dbReference type="Rhea" id="RHEA:54392"/>
        <dbReference type="ChEBI" id="CHEBI:15377"/>
        <dbReference type="ChEBI" id="CHEBI:15378"/>
        <dbReference type="ChEBI" id="CHEBI:30245"/>
        <dbReference type="ChEBI" id="CHEBI:64489"/>
        <dbReference type="ChEBI" id="CHEBI:86094"/>
    </reaction>
    <physiologicalReaction direction="left-to-right" evidence="22">
        <dbReference type="Rhea" id="RHEA:54393"/>
    </physiologicalReaction>
</comment>
<dbReference type="SUPFAM" id="SSF53474">
    <property type="entry name" value="alpha/beta-Hydrolases"/>
    <property type="match status" value="1"/>
</dbReference>
<dbReference type="InterPro" id="IPR050960">
    <property type="entry name" value="AB_hydrolase_4_sf"/>
</dbReference>
<dbReference type="EC" id="3.1.1.4" evidence="3"/>
<evidence type="ECO:0000256" key="8">
    <source>
        <dbReference type="ARBA" id="ARBA00022989"/>
    </source>
</evidence>
<evidence type="ECO:0000256" key="5">
    <source>
        <dbReference type="ARBA" id="ARBA00022692"/>
    </source>
</evidence>
<evidence type="ECO:0000256" key="27">
    <source>
        <dbReference type="ARBA" id="ARBA00052808"/>
    </source>
</evidence>
<evidence type="ECO:0000256" key="6">
    <source>
        <dbReference type="ARBA" id="ARBA00022801"/>
    </source>
</evidence>
<evidence type="ECO:0000256" key="3">
    <source>
        <dbReference type="ARBA" id="ARBA00013278"/>
    </source>
</evidence>
<evidence type="ECO:0000256" key="26">
    <source>
        <dbReference type="ARBA" id="ARBA00052747"/>
    </source>
</evidence>
<comment type="subcellular location">
    <subcellularLocation>
        <location evidence="1">Membrane</location>
        <topology evidence="1">Single-pass type II membrane protein</topology>
    </subcellularLocation>
</comment>
<dbReference type="GO" id="GO:0051793">
    <property type="term" value="P:medium-chain fatty acid catabolic process"/>
    <property type="evidence" value="ECO:0007669"/>
    <property type="project" value="TreeGrafter"/>
</dbReference>
<gene>
    <name evidence="34" type="ORF">CUNI_LOCUS7514</name>
</gene>
<comment type="catalytic activity">
    <reaction evidence="23">
        <text>1-octadecanoyl-2-acetyl-sn-glycero-3-phosphocholine + H2O = 1-octadecanoyl-sn-glycero-3-phosphocholine + acetate + H(+)</text>
        <dbReference type="Rhea" id="RHEA:54408"/>
        <dbReference type="ChEBI" id="CHEBI:15377"/>
        <dbReference type="ChEBI" id="CHEBI:15378"/>
        <dbReference type="ChEBI" id="CHEBI:30089"/>
        <dbReference type="ChEBI" id="CHEBI:73858"/>
        <dbReference type="ChEBI" id="CHEBI:75220"/>
    </reaction>
    <physiologicalReaction direction="left-to-right" evidence="23">
        <dbReference type="Rhea" id="RHEA:54409"/>
    </physiologicalReaction>
</comment>
<comment type="catalytic activity">
    <reaction evidence="21">
        <text>1-tetradecanoyl-2-(5Z,8Z,11Z,14Z-eicosatetraenoyl)-sn-glycero-3-phosphocholine + H2O = 2-(5Z,8Z,11Z,14Z)-eicosatetraenoyl-sn-glycero-3-phosphocholine + tetradecanoate + H(+)</text>
        <dbReference type="Rhea" id="RHEA:54396"/>
        <dbReference type="ChEBI" id="CHEBI:15377"/>
        <dbReference type="ChEBI" id="CHEBI:15378"/>
        <dbReference type="ChEBI" id="CHEBI:30807"/>
        <dbReference type="ChEBI" id="CHEBI:76079"/>
        <dbReference type="ChEBI" id="CHEBI:86102"/>
    </reaction>
    <physiologicalReaction direction="left-to-right" evidence="21">
        <dbReference type="Rhea" id="RHEA:54397"/>
    </physiologicalReaction>
</comment>
<evidence type="ECO:0000256" key="9">
    <source>
        <dbReference type="ARBA" id="ARBA00023098"/>
    </source>
</evidence>
<evidence type="ECO:0000256" key="24">
    <source>
        <dbReference type="ARBA" id="ARBA00052144"/>
    </source>
</evidence>
<evidence type="ECO:0000313" key="34">
    <source>
        <dbReference type="EMBL" id="CAG5121956.1"/>
    </source>
</evidence>
<evidence type="ECO:0000256" key="11">
    <source>
        <dbReference type="ARBA" id="ARBA00023264"/>
    </source>
</evidence>
<dbReference type="GO" id="GO:0047372">
    <property type="term" value="F:monoacylglycerol lipase activity"/>
    <property type="evidence" value="ECO:0007669"/>
    <property type="project" value="TreeGrafter"/>
</dbReference>
<reference evidence="34" key="1">
    <citation type="submission" date="2021-04" db="EMBL/GenBank/DDBJ databases">
        <authorList>
            <consortium name="Molecular Ecology Group"/>
        </authorList>
    </citation>
    <scope>NUCLEOTIDE SEQUENCE</scope>
</reference>
<evidence type="ECO:0000256" key="18">
    <source>
        <dbReference type="ARBA" id="ARBA00050195"/>
    </source>
</evidence>
<dbReference type="GO" id="GO:0008126">
    <property type="term" value="F:acetylesterase activity"/>
    <property type="evidence" value="ECO:0007669"/>
    <property type="project" value="TreeGrafter"/>
</dbReference>
<feature type="domain" description="AB hydrolase-1" evidence="33">
    <location>
        <begin position="121"/>
        <end position="364"/>
    </location>
</feature>
<dbReference type="Gene3D" id="3.40.50.1820">
    <property type="entry name" value="alpha/beta hydrolase"/>
    <property type="match status" value="1"/>
</dbReference>
<keyword evidence="35" id="KW-1185">Reference proteome</keyword>
<comment type="catalytic activity">
    <reaction evidence="15">
        <text>1-hexadecanoyl-2-glutaroyl-sn-glycero-3-phosphocholine + H2O = glutarate + 1-hexadecanoyl-sn-glycero-3-phosphocholine + H(+)</text>
        <dbReference type="Rhea" id="RHEA:41159"/>
        <dbReference type="ChEBI" id="CHEBI:15377"/>
        <dbReference type="ChEBI" id="CHEBI:15378"/>
        <dbReference type="ChEBI" id="CHEBI:30921"/>
        <dbReference type="ChEBI" id="CHEBI:72998"/>
        <dbReference type="ChEBI" id="CHEBI:77756"/>
    </reaction>
    <physiologicalReaction direction="left-to-right" evidence="15">
        <dbReference type="Rhea" id="RHEA:41160"/>
    </physiologicalReaction>
</comment>
<comment type="catalytic activity">
    <reaction evidence="27">
        <text>1-hexadecanoyl-2-nonadioyl-sn-glycero-3-phosphocholine + H2O = nonanedioate + 1-hexadecanoyl-sn-glycero-3-phosphocholine + H(+)</text>
        <dbReference type="Rhea" id="RHEA:41388"/>
        <dbReference type="ChEBI" id="CHEBI:15377"/>
        <dbReference type="ChEBI" id="CHEBI:15378"/>
        <dbReference type="ChEBI" id="CHEBI:72998"/>
        <dbReference type="ChEBI" id="CHEBI:78207"/>
        <dbReference type="ChEBI" id="CHEBI:78208"/>
    </reaction>
    <physiologicalReaction direction="left-to-right" evidence="27">
        <dbReference type="Rhea" id="RHEA:41389"/>
    </physiologicalReaction>
</comment>
<evidence type="ECO:0000256" key="1">
    <source>
        <dbReference type="ARBA" id="ARBA00004606"/>
    </source>
</evidence>
<keyword evidence="11" id="KW-1208">Phospholipid metabolism</keyword>
<evidence type="ECO:0000256" key="20">
    <source>
        <dbReference type="ARBA" id="ARBA00050674"/>
    </source>
</evidence>
<comment type="catalytic activity">
    <reaction evidence="13">
        <text>1-hexadecanoyl-2-(5-oxopentanoyl)-sn-glycero-3-phosphocholine + H2O = 5-oxopentanoate + 1-hexadecanoyl-sn-glycero-3-phosphocholine + H(+)</text>
        <dbReference type="Rhea" id="RHEA:40483"/>
        <dbReference type="ChEBI" id="CHEBI:15377"/>
        <dbReference type="ChEBI" id="CHEBI:15378"/>
        <dbReference type="ChEBI" id="CHEBI:16120"/>
        <dbReference type="ChEBI" id="CHEBI:72998"/>
        <dbReference type="ChEBI" id="CHEBI:77890"/>
    </reaction>
    <physiologicalReaction direction="left-to-right" evidence="13">
        <dbReference type="Rhea" id="RHEA:40484"/>
    </physiologicalReaction>
</comment>
<dbReference type="PANTHER" id="PTHR10794:SF63">
    <property type="entry name" value="ALPHA_BETA HYDROLASE 1, ISOFORM A"/>
    <property type="match status" value="1"/>
</dbReference>
<dbReference type="Proteomes" id="UP000678393">
    <property type="component" value="Unassembled WGS sequence"/>
</dbReference>
<comment type="similarity">
    <text evidence="2">Belongs to the AB hydrolase superfamily. AB hydrolase 4 family.</text>
</comment>
<keyword evidence="6" id="KW-0378">Hydrolase</keyword>
<evidence type="ECO:0000256" key="23">
    <source>
        <dbReference type="ARBA" id="ARBA00052087"/>
    </source>
</evidence>
<evidence type="ECO:0000256" key="4">
    <source>
        <dbReference type="ARBA" id="ARBA00022487"/>
    </source>
</evidence>
<comment type="catalytic activity">
    <reaction evidence="14">
        <text>1-hexadecanoyl-2-(9-oxononanoyl)-sn-glycero-3-phosphocholine + H2O = 9-oxononanoate + 1-hexadecanoyl-sn-glycero-3-phosphocholine + H(+)</text>
        <dbReference type="Rhea" id="RHEA:41179"/>
        <dbReference type="ChEBI" id="CHEBI:15377"/>
        <dbReference type="ChEBI" id="CHEBI:15378"/>
        <dbReference type="ChEBI" id="CHEBI:61042"/>
        <dbReference type="ChEBI" id="CHEBI:72998"/>
        <dbReference type="ChEBI" id="CHEBI:77812"/>
    </reaction>
    <physiologicalReaction direction="left-to-right" evidence="14">
        <dbReference type="Rhea" id="RHEA:41180"/>
    </physiologicalReaction>
</comment>
<evidence type="ECO:0000256" key="14">
    <source>
        <dbReference type="ARBA" id="ARBA00048288"/>
    </source>
</evidence>
<dbReference type="AlphaFoldDB" id="A0A8S3Z5C7"/>
<comment type="catalytic activity">
    <reaction evidence="25">
        <text>1-octadecanoyl-2-hexanoyl-sn-glycero-3-phosphocholine + H2O = hexanoate + 1-octadecanoyl-sn-glycero-3-phosphocholine + H(+)</text>
        <dbReference type="Rhea" id="RHEA:54464"/>
        <dbReference type="ChEBI" id="CHEBI:15377"/>
        <dbReference type="ChEBI" id="CHEBI:15378"/>
        <dbReference type="ChEBI" id="CHEBI:17120"/>
        <dbReference type="ChEBI" id="CHEBI:73858"/>
        <dbReference type="ChEBI" id="CHEBI:138212"/>
    </reaction>
    <physiologicalReaction direction="left-to-right" evidence="25">
        <dbReference type="Rhea" id="RHEA:54465"/>
    </physiologicalReaction>
</comment>
<dbReference type="InterPro" id="IPR029058">
    <property type="entry name" value="AB_hydrolase_fold"/>
</dbReference>
<evidence type="ECO:0000256" key="13">
    <source>
        <dbReference type="ARBA" id="ARBA00047611"/>
    </source>
</evidence>
<dbReference type="GO" id="GO:0004623">
    <property type="term" value="F:phospholipase A2 activity"/>
    <property type="evidence" value="ECO:0007669"/>
    <property type="project" value="UniProtKB-EC"/>
</dbReference>
<evidence type="ECO:0000256" key="10">
    <source>
        <dbReference type="ARBA" id="ARBA00023136"/>
    </source>
</evidence>
<evidence type="ECO:0000256" key="17">
    <source>
        <dbReference type="ARBA" id="ARBA00050182"/>
    </source>
</evidence>
<keyword evidence="10" id="KW-0472">Membrane</keyword>
<comment type="catalytic activity">
    <reaction evidence="12">
        <text>a 1,2-diacyl-sn-glycero-3-phosphocholine + H2O = a 1-acyl-sn-glycero-3-phosphocholine + a fatty acid + H(+)</text>
        <dbReference type="Rhea" id="RHEA:15801"/>
        <dbReference type="ChEBI" id="CHEBI:15377"/>
        <dbReference type="ChEBI" id="CHEBI:15378"/>
        <dbReference type="ChEBI" id="CHEBI:28868"/>
        <dbReference type="ChEBI" id="CHEBI:57643"/>
        <dbReference type="ChEBI" id="CHEBI:58168"/>
        <dbReference type="EC" id="3.1.1.4"/>
    </reaction>
    <physiologicalReaction direction="left-to-right" evidence="12">
        <dbReference type="Rhea" id="RHEA:15802"/>
    </physiologicalReaction>
</comment>
<evidence type="ECO:0000256" key="22">
    <source>
        <dbReference type="ARBA" id="ARBA00051705"/>
    </source>
</evidence>
<evidence type="ECO:0000256" key="32">
    <source>
        <dbReference type="PIRSR" id="PIRSR005211-1"/>
    </source>
</evidence>
<dbReference type="FunFam" id="3.40.50.1820:FF:000079">
    <property type="entry name" value="Abhydrolase domain-containing 3"/>
    <property type="match status" value="1"/>
</dbReference>
<comment type="caution">
    <text evidence="34">The sequence shown here is derived from an EMBL/GenBank/DDBJ whole genome shotgun (WGS) entry which is preliminary data.</text>
</comment>
<proteinExistence type="inferred from homology"/>
<evidence type="ECO:0000256" key="15">
    <source>
        <dbReference type="ARBA" id="ARBA00048471"/>
    </source>
</evidence>
<comment type="catalytic activity">
    <reaction evidence="24">
        <text>1-tetradecanoyl-2-(9Z,12Z-octadecadienoyl)-sn-glycero-3-phosphocholine + H2O = 2-(9Z,12Z-octadecadienoyl)-sn-glycero-3-phosphocholine + tetradecanoate + H(+)</text>
        <dbReference type="Rhea" id="RHEA:54388"/>
        <dbReference type="ChEBI" id="CHEBI:15377"/>
        <dbReference type="ChEBI" id="CHEBI:15378"/>
        <dbReference type="ChEBI" id="CHEBI:30807"/>
        <dbReference type="ChEBI" id="CHEBI:76084"/>
        <dbReference type="ChEBI" id="CHEBI:86094"/>
    </reaction>
    <physiologicalReaction direction="left-to-right" evidence="24">
        <dbReference type="Rhea" id="RHEA:54389"/>
    </physiologicalReaction>
</comment>